<dbReference type="GO" id="GO:0003700">
    <property type="term" value="F:DNA-binding transcription factor activity"/>
    <property type="evidence" value="ECO:0007669"/>
    <property type="project" value="TreeGrafter"/>
</dbReference>
<dbReference type="eggNOG" id="ENOG502RVUZ">
    <property type="taxonomic scope" value="Eukaryota"/>
</dbReference>
<feature type="region of interest" description="Disordered" evidence="2">
    <location>
        <begin position="139"/>
        <end position="175"/>
    </location>
</feature>
<evidence type="ECO:0000256" key="2">
    <source>
        <dbReference type="SAM" id="MobiDB-lite"/>
    </source>
</evidence>
<evidence type="ECO:0008006" key="5">
    <source>
        <dbReference type="Google" id="ProtNLM"/>
    </source>
</evidence>
<sequence length="575" mass="64156">MASDFSRHIRGSDRSTATLAAHLTRSSEALLDAPKAVSQNDDNSVLLTDLTLAFDLLYTLGHDVAVLLAEVAISSASPTRSFPACQKHRLTVTGDEFVETDYVVHAENAIHSTSFSTSSLTLTSPTRHTHAYKEVQVLSPSATEDEETGVSKPSHLEPQCRTPTHQLGHQDSTPANSGAFSLYGIDTVDRSNDLSGPECLNIARPNYTALSYPGIPYFITDHSMKSKLIFCYFNNVSHWCELADSLQTFSALHGRLVVQSSCFGSAALAVSARFLENTANLHESSNLSSQLYEYARLLLQGASDNRSAQLSNNASFLLTTVVLSLYCAMTFQAEDLRTQLRSYINKLQLHTWEGPLSLTSIACFWALARLDVWAAYQCRQSTLIHKDLWHRFSSANTNNVQDHWANRVIFIFSRIVNQVRHDHCAPGTLQELWEALESWVISRPECMKPVLELEIGENDAFPVILFSNSSAVCGNIFYHTSCILLLQTSQLQPFPRALVTISNPLCHARRVGAISISNDPNQWINNIEPIAIAAQHYMRPEEQIVILKHLREIRTCTGWETANKSRLLRKHWGLE</sequence>
<accession>S3D5S9</accession>
<dbReference type="GeneID" id="19466675"/>
<evidence type="ECO:0000313" key="3">
    <source>
        <dbReference type="EMBL" id="EPE32489.1"/>
    </source>
</evidence>
<dbReference type="OrthoDB" id="415590at2759"/>
<dbReference type="PANTHER" id="PTHR37534">
    <property type="entry name" value="TRANSCRIPTIONAL ACTIVATOR PROTEIN UGA3"/>
    <property type="match status" value="1"/>
</dbReference>
<feature type="compositionally biased region" description="Polar residues" evidence="2">
    <location>
        <begin position="161"/>
        <end position="175"/>
    </location>
</feature>
<dbReference type="Proteomes" id="UP000016922">
    <property type="component" value="Unassembled WGS sequence"/>
</dbReference>
<dbReference type="KEGG" id="glz:GLAREA_07622"/>
<dbReference type="GO" id="GO:0045944">
    <property type="term" value="P:positive regulation of transcription by RNA polymerase II"/>
    <property type="evidence" value="ECO:0007669"/>
    <property type="project" value="TreeGrafter"/>
</dbReference>
<dbReference type="GO" id="GO:0000976">
    <property type="term" value="F:transcription cis-regulatory region binding"/>
    <property type="evidence" value="ECO:0007669"/>
    <property type="project" value="TreeGrafter"/>
</dbReference>
<proteinExistence type="predicted"/>
<dbReference type="AlphaFoldDB" id="S3D5S9"/>
<gene>
    <name evidence="3" type="ORF">GLAREA_07622</name>
</gene>
<protein>
    <recommendedName>
        <fullName evidence="5">Transcription factor domain-containing protein</fullName>
    </recommendedName>
</protein>
<dbReference type="RefSeq" id="XP_008080501.1">
    <property type="nucleotide sequence ID" value="XM_008082310.1"/>
</dbReference>
<dbReference type="EMBL" id="KE145359">
    <property type="protein sequence ID" value="EPE32489.1"/>
    <property type="molecule type" value="Genomic_DNA"/>
</dbReference>
<reference evidence="3 4" key="1">
    <citation type="journal article" date="2013" name="BMC Genomics">
        <title>Genomics-driven discovery of the pneumocandin biosynthetic gene cluster in the fungus Glarea lozoyensis.</title>
        <authorList>
            <person name="Chen L."/>
            <person name="Yue Q."/>
            <person name="Zhang X."/>
            <person name="Xiang M."/>
            <person name="Wang C."/>
            <person name="Li S."/>
            <person name="Che Y."/>
            <person name="Ortiz-Lopez F.J."/>
            <person name="Bills G.F."/>
            <person name="Liu X."/>
            <person name="An Z."/>
        </authorList>
    </citation>
    <scope>NUCLEOTIDE SEQUENCE [LARGE SCALE GENOMIC DNA]</scope>
    <source>
        <strain evidence="4">ATCC 20868 / MF5171</strain>
    </source>
</reference>
<dbReference type="GO" id="GO:0005634">
    <property type="term" value="C:nucleus"/>
    <property type="evidence" value="ECO:0007669"/>
    <property type="project" value="TreeGrafter"/>
</dbReference>
<evidence type="ECO:0000313" key="4">
    <source>
        <dbReference type="Proteomes" id="UP000016922"/>
    </source>
</evidence>
<keyword evidence="1" id="KW-0539">Nucleus</keyword>
<dbReference type="PANTHER" id="PTHR37534:SF2">
    <property type="entry name" value="N-ACETYLTRANSFERASE DOMAIN-CONTAINING PROTEIN"/>
    <property type="match status" value="1"/>
</dbReference>
<evidence type="ECO:0000256" key="1">
    <source>
        <dbReference type="ARBA" id="ARBA00023242"/>
    </source>
</evidence>
<keyword evidence="4" id="KW-1185">Reference proteome</keyword>
<dbReference type="HOGENOM" id="CLU_474102_0_0_1"/>
<organism evidence="3 4">
    <name type="scientific">Glarea lozoyensis (strain ATCC 20868 / MF5171)</name>
    <dbReference type="NCBI Taxonomy" id="1116229"/>
    <lineage>
        <taxon>Eukaryota</taxon>
        <taxon>Fungi</taxon>
        <taxon>Dikarya</taxon>
        <taxon>Ascomycota</taxon>
        <taxon>Pezizomycotina</taxon>
        <taxon>Leotiomycetes</taxon>
        <taxon>Helotiales</taxon>
        <taxon>Helotiaceae</taxon>
        <taxon>Glarea</taxon>
    </lineage>
</organism>
<dbReference type="STRING" id="1116229.S3D5S9"/>
<name>S3D5S9_GLAL2</name>